<name>A0ABP8B383_9SPHI</name>
<dbReference type="RefSeq" id="WP_344848859.1">
    <property type="nucleotide sequence ID" value="NZ_BAABBY010000001.1"/>
</dbReference>
<reference evidence="2" key="1">
    <citation type="journal article" date="2019" name="Int. J. Syst. Evol. Microbiol.">
        <title>The Global Catalogue of Microorganisms (GCM) 10K type strain sequencing project: providing services to taxonomists for standard genome sequencing and annotation.</title>
        <authorList>
            <consortium name="The Broad Institute Genomics Platform"/>
            <consortium name="The Broad Institute Genome Sequencing Center for Infectious Disease"/>
            <person name="Wu L."/>
            <person name="Ma J."/>
        </authorList>
    </citation>
    <scope>NUCLEOTIDE SEQUENCE [LARGE SCALE GENOMIC DNA]</scope>
    <source>
        <strain evidence="2">JCM 17626</strain>
    </source>
</reference>
<organism evidence="1 2">
    <name type="scientific">Pedobacter jeongneungensis</name>
    <dbReference type="NCBI Taxonomy" id="947309"/>
    <lineage>
        <taxon>Bacteria</taxon>
        <taxon>Pseudomonadati</taxon>
        <taxon>Bacteroidota</taxon>
        <taxon>Sphingobacteriia</taxon>
        <taxon>Sphingobacteriales</taxon>
        <taxon>Sphingobacteriaceae</taxon>
        <taxon>Pedobacter</taxon>
    </lineage>
</organism>
<keyword evidence="2" id="KW-1185">Reference proteome</keyword>
<comment type="caution">
    <text evidence="1">The sequence shown here is derived from an EMBL/GenBank/DDBJ whole genome shotgun (WGS) entry which is preliminary data.</text>
</comment>
<protein>
    <recommendedName>
        <fullName evidence="3">DUF4369 domain-containing protein</fullName>
    </recommendedName>
</protein>
<dbReference type="Proteomes" id="UP001501772">
    <property type="component" value="Unassembled WGS sequence"/>
</dbReference>
<gene>
    <name evidence="1" type="ORF">GCM10022289_03440</name>
</gene>
<evidence type="ECO:0008006" key="3">
    <source>
        <dbReference type="Google" id="ProtNLM"/>
    </source>
</evidence>
<sequence length="244" mass="28411">MKVQLSNVWKILVICTIISCHADSKKKNKLTVADTNKKTIEVKKTVENNPHKTDTMEFVGYNDDGDYFLLTARRKDKKFSFVNDGSDDRSLLKGDTIAVTWTTDTIYIAGDGDTSQKADKLVSVAKLKDGNVSKFRKAYRKPLKYHWPQEENYSKPYLDQLYTMVEYYVANSKNELLQQLVKNKEEINYSIEKQTRNNKEYVLIGIASSAEHRINTIQWLYFDNEADKLYEYDLPNDKLITFDR</sequence>
<proteinExistence type="predicted"/>
<dbReference type="EMBL" id="BAABBY010000001">
    <property type="protein sequence ID" value="GAA4196954.1"/>
    <property type="molecule type" value="Genomic_DNA"/>
</dbReference>
<accession>A0ABP8B383</accession>
<evidence type="ECO:0000313" key="1">
    <source>
        <dbReference type="EMBL" id="GAA4196954.1"/>
    </source>
</evidence>
<evidence type="ECO:0000313" key="2">
    <source>
        <dbReference type="Proteomes" id="UP001501772"/>
    </source>
</evidence>